<evidence type="ECO:0000259" key="1">
    <source>
        <dbReference type="Pfam" id="PF22296"/>
    </source>
</evidence>
<name>A0A2M7V1R7_9BACT</name>
<dbReference type="InterPro" id="IPR055360">
    <property type="entry name" value="bAvd"/>
</dbReference>
<sequence length="94" mass="10969">MYIQHVPKITRFTLGAKIDNLFTECIHLALLASHQPREKKSETIELLNNRFDSLKFFLKLLWEVKAINTNVFTQISIQLAEVGRMIGGWMKHSR</sequence>
<comment type="caution">
    <text evidence="2">The sequence shown here is derived from an EMBL/GenBank/DDBJ whole genome shotgun (WGS) entry which is preliminary data.</text>
</comment>
<dbReference type="AlphaFoldDB" id="A0A2M7V1R7"/>
<evidence type="ECO:0000313" key="2">
    <source>
        <dbReference type="EMBL" id="PIZ92270.1"/>
    </source>
</evidence>
<dbReference type="CDD" id="cd16376">
    <property type="entry name" value="Avd_like"/>
    <property type="match status" value="1"/>
</dbReference>
<protein>
    <recommendedName>
        <fullName evidence="1">bAvd-like domain-containing protein</fullName>
    </recommendedName>
</protein>
<dbReference type="Gene3D" id="1.20.1440.60">
    <property type="entry name" value="23S rRNA-intervening sequence"/>
    <property type="match status" value="1"/>
</dbReference>
<dbReference type="Proteomes" id="UP000230078">
    <property type="component" value="Unassembled WGS sequence"/>
</dbReference>
<evidence type="ECO:0000313" key="3">
    <source>
        <dbReference type="Proteomes" id="UP000230078"/>
    </source>
</evidence>
<feature type="domain" description="bAvd-like" evidence="1">
    <location>
        <begin position="3"/>
        <end position="92"/>
    </location>
</feature>
<dbReference type="Pfam" id="PF22296">
    <property type="entry name" value="bAvd"/>
    <property type="match status" value="1"/>
</dbReference>
<proteinExistence type="predicted"/>
<reference evidence="3" key="1">
    <citation type="submission" date="2017-09" db="EMBL/GenBank/DDBJ databases">
        <title>Depth-based differentiation of microbial function through sediment-hosted aquifers and enrichment of novel symbionts in the deep terrestrial subsurface.</title>
        <authorList>
            <person name="Probst A.J."/>
            <person name="Ladd B."/>
            <person name="Jarett J.K."/>
            <person name="Geller-Mcgrath D.E."/>
            <person name="Sieber C.M.K."/>
            <person name="Emerson J.B."/>
            <person name="Anantharaman K."/>
            <person name="Thomas B.C."/>
            <person name="Malmstrom R."/>
            <person name="Stieglmeier M."/>
            <person name="Klingl A."/>
            <person name="Woyke T."/>
            <person name="Ryan C.M."/>
            <person name="Banfield J.F."/>
        </authorList>
    </citation>
    <scope>NUCLEOTIDE SEQUENCE [LARGE SCALE GENOMIC DNA]</scope>
</reference>
<accession>A0A2M7V1R7</accession>
<dbReference type="InterPro" id="IPR036583">
    <property type="entry name" value="23S_rRNA_IVS_sf"/>
</dbReference>
<organism evidence="2 3">
    <name type="scientific">Candidatus Magasanikbacteria bacterium CG_4_10_14_0_2_um_filter_41_31</name>
    <dbReference type="NCBI Taxonomy" id="1974639"/>
    <lineage>
        <taxon>Bacteria</taxon>
        <taxon>Candidatus Magasanikiibacteriota</taxon>
    </lineage>
</organism>
<dbReference type="EMBL" id="PFPI01000063">
    <property type="protein sequence ID" value="PIZ92270.1"/>
    <property type="molecule type" value="Genomic_DNA"/>
</dbReference>
<gene>
    <name evidence="2" type="ORF">COX83_04675</name>
</gene>